<feature type="transmembrane region" description="Helical" evidence="3">
    <location>
        <begin position="69"/>
        <end position="90"/>
    </location>
</feature>
<evidence type="ECO:0000256" key="3">
    <source>
        <dbReference type="SAM" id="Phobius"/>
    </source>
</evidence>
<comment type="caution">
    <text evidence="6">The sequence shown here is derived from an EMBL/GenBank/DDBJ whole genome shotgun (WGS) entry which is preliminary data.</text>
</comment>
<dbReference type="SUPFAM" id="SSF103473">
    <property type="entry name" value="MFS general substrate transporter"/>
    <property type="match status" value="1"/>
</dbReference>
<feature type="region of interest" description="Disordered" evidence="2">
    <location>
        <begin position="124"/>
        <end position="159"/>
    </location>
</feature>
<feature type="signal peptide" evidence="4">
    <location>
        <begin position="1"/>
        <end position="34"/>
    </location>
</feature>
<gene>
    <name evidence="6" type="ORF">SNEC2469_LOCUS7859</name>
</gene>
<accession>A0A812NPR4</accession>
<evidence type="ECO:0000313" key="6">
    <source>
        <dbReference type="EMBL" id="CAE7315505.1"/>
    </source>
</evidence>
<keyword evidence="4" id="KW-0732">Signal</keyword>
<dbReference type="AlphaFoldDB" id="A0A812NPR4"/>
<evidence type="ECO:0000256" key="1">
    <source>
        <dbReference type="ARBA" id="ARBA00004141"/>
    </source>
</evidence>
<dbReference type="Pfam" id="PF07690">
    <property type="entry name" value="MFS_1"/>
    <property type="match status" value="1"/>
</dbReference>
<evidence type="ECO:0000256" key="2">
    <source>
        <dbReference type="SAM" id="MobiDB-lite"/>
    </source>
</evidence>
<keyword evidence="7" id="KW-1185">Reference proteome</keyword>
<dbReference type="InterPro" id="IPR011701">
    <property type="entry name" value="MFS"/>
</dbReference>
<feature type="chain" id="PRO_5032744803" description="Major facilitator superfamily (MFS) profile domain-containing protein" evidence="4">
    <location>
        <begin position="35"/>
        <end position="159"/>
    </location>
</feature>
<evidence type="ECO:0000256" key="4">
    <source>
        <dbReference type="SAM" id="SignalP"/>
    </source>
</evidence>
<dbReference type="PROSITE" id="PS50850">
    <property type="entry name" value="MFS"/>
    <property type="match status" value="1"/>
</dbReference>
<feature type="domain" description="Major facilitator superfamily (MFS) profile" evidence="5">
    <location>
        <begin position="1"/>
        <end position="159"/>
    </location>
</feature>
<keyword evidence="3" id="KW-1133">Transmembrane helix</keyword>
<evidence type="ECO:0000259" key="5">
    <source>
        <dbReference type="PROSITE" id="PS50850"/>
    </source>
</evidence>
<dbReference type="InterPro" id="IPR036259">
    <property type="entry name" value="MFS_trans_sf"/>
</dbReference>
<keyword evidence="3" id="KW-0812">Transmembrane</keyword>
<feature type="transmembrane region" description="Helical" evidence="3">
    <location>
        <begin position="97"/>
        <end position="115"/>
    </location>
</feature>
<dbReference type="GO" id="GO:0022857">
    <property type="term" value="F:transmembrane transporter activity"/>
    <property type="evidence" value="ECO:0007669"/>
    <property type="project" value="InterPro"/>
</dbReference>
<dbReference type="GO" id="GO:0016020">
    <property type="term" value="C:membrane"/>
    <property type="evidence" value="ECO:0007669"/>
    <property type="project" value="UniProtKB-SubCell"/>
</dbReference>
<reference evidence="6" key="1">
    <citation type="submission" date="2021-02" db="EMBL/GenBank/DDBJ databases">
        <authorList>
            <person name="Dougan E. K."/>
            <person name="Rhodes N."/>
            <person name="Thang M."/>
            <person name="Chan C."/>
        </authorList>
    </citation>
    <scope>NUCLEOTIDE SEQUENCE</scope>
</reference>
<proteinExistence type="predicted"/>
<dbReference type="OrthoDB" id="443312at2759"/>
<dbReference type="InterPro" id="IPR020846">
    <property type="entry name" value="MFS_dom"/>
</dbReference>
<comment type="subcellular location">
    <subcellularLocation>
        <location evidence="1">Membrane</location>
        <topology evidence="1">Multi-pass membrane protein</topology>
    </subcellularLocation>
</comment>
<sequence length="159" mass="15931">MDSWGRRSAGVASLTLQSLGLLLLAFQNPPAVVASAVLTGLGNGLGSGLLMTLGADLAPQGPGQGAFIAVYRLLFTSLDFITPAFLGILTTASSLEVAELTTGAIGLLGVVWLLLCVPETLQTPAGAKSSTESSSSCSNSSSSSSSTDTAKQEAAGQQV</sequence>
<protein>
    <recommendedName>
        <fullName evidence="5">Major facilitator superfamily (MFS) profile domain-containing protein</fullName>
    </recommendedName>
</protein>
<feature type="compositionally biased region" description="Low complexity" evidence="2">
    <location>
        <begin position="129"/>
        <end position="146"/>
    </location>
</feature>
<dbReference type="EMBL" id="CAJNJA010013203">
    <property type="protein sequence ID" value="CAE7315505.1"/>
    <property type="molecule type" value="Genomic_DNA"/>
</dbReference>
<dbReference type="Gene3D" id="1.20.1250.20">
    <property type="entry name" value="MFS general substrate transporter like domains"/>
    <property type="match status" value="1"/>
</dbReference>
<organism evidence="6 7">
    <name type="scientific">Symbiodinium necroappetens</name>
    <dbReference type="NCBI Taxonomy" id="1628268"/>
    <lineage>
        <taxon>Eukaryota</taxon>
        <taxon>Sar</taxon>
        <taxon>Alveolata</taxon>
        <taxon>Dinophyceae</taxon>
        <taxon>Suessiales</taxon>
        <taxon>Symbiodiniaceae</taxon>
        <taxon>Symbiodinium</taxon>
    </lineage>
</organism>
<keyword evidence="3" id="KW-0472">Membrane</keyword>
<dbReference type="Proteomes" id="UP000601435">
    <property type="component" value="Unassembled WGS sequence"/>
</dbReference>
<evidence type="ECO:0000313" key="7">
    <source>
        <dbReference type="Proteomes" id="UP000601435"/>
    </source>
</evidence>
<name>A0A812NPR4_9DINO</name>